<evidence type="ECO:0000313" key="2">
    <source>
        <dbReference type="EMBL" id="KKN27444.1"/>
    </source>
</evidence>
<gene>
    <name evidence="2" type="ORF">LCGC14_0864590</name>
</gene>
<proteinExistence type="predicted"/>
<name>A0A0F9PBE9_9ZZZZ</name>
<comment type="caution">
    <text evidence="2">The sequence shown here is derived from an EMBL/GenBank/DDBJ whole genome shotgun (WGS) entry which is preliminary data.</text>
</comment>
<reference evidence="2" key="1">
    <citation type="journal article" date="2015" name="Nature">
        <title>Complex archaea that bridge the gap between prokaryotes and eukaryotes.</title>
        <authorList>
            <person name="Spang A."/>
            <person name="Saw J.H."/>
            <person name="Jorgensen S.L."/>
            <person name="Zaremba-Niedzwiedzka K."/>
            <person name="Martijn J."/>
            <person name="Lind A.E."/>
            <person name="van Eijk R."/>
            <person name="Schleper C."/>
            <person name="Guy L."/>
            <person name="Ettema T.J."/>
        </authorList>
    </citation>
    <scope>NUCLEOTIDE SEQUENCE</scope>
</reference>
<sequence>MPASTGKKGGKKIGRWGRNPSNVRYKAENRRDKNKERKIAKNAKREAKDKIKKEKRKGGEG</sequence>
<dbReference type="EMBL" id="LAZR01002637">
    <property type="protein sequence ID" value="KKN27444.1"/>
    <property type="molecule type" value="Genomic_DNA"/>
</dbReference>
<accession>A0A0F9PBE9</accession>
<protein>
    <submittedName>
        <fullName evidence="2">Uncharacterized protein</fullName>
    </submittedName>
</protein>
<feature type="region of interest" description="Disordered" evidence="1">
    <location>
        <begin position="1"/>
        <end position="61"/>
    </location>
</feature>
<organism evidence="2">
    <name type="scientific">marine sediment metagenome</name>
    <dbReference type="NCBI Taxonomy" id="412755"/>
    <lineage>
        <taxon>unclassified sequences</taxon>
        <taxon>metagenomes</taxon>
        <taxon>ecological metagenomes</taxon>
    </lineage>
</organism>
<dbReference type="AlphaFoldDB" id="A0A0F9PBE9"/>
<feature type="compositionally biased region" description="Basic and acidic residues" evidence="1">
    <location>
        <begin position="25"/>
        <end position="61"/>
    </location>
</feature>
<evidence type="ECO:0000256" key="1">
    <source>
        <dbReference type="SAM" id="MobiDB-lite"/>
    </source>
</evidence>